<keyword evidence="5" id="KW-0804">Transcription</keyword>
<dbReference type="InterPro" id="IPR007219">
    <property type="entry name" value="XnlR_reg_dom"/>
</dbReference>
<comment type="caution">
    <text evidence="9">The sequence shown here is derived from an EMBL/GenBank/DDBJ whole genome shotgun (WGS) entry which is preliminary data.</text>
</comment>
<evidence type="ECO:0000256" key="4">
    <source>
        <dbReference type="ARBA" id="ARBA00023125"/>
    </source>
</evidence>
<keyword evidence="1" id="KW-0479">Metal-binding</keyword>
<evidence type="ECO:0000256" key="6">
    <source>
        <dbReference type="ARBA" id="ARBA00023242"/>
    </source>
</evidence>
<feature type="region of interest" description="Disordered" evidence="7">
    <location>
        <begin position="119"/>
        <end position="211"/>
    </location>
</feature>
<evidence type="ECO:0000259" key="8">
    <source>
        <dbReference type="Pfam" id="PF04082"/>
    </source>
</evidence>
<dbReference type="GO" id="GO:0008270">
    <property type="term" value="F:zinc ion binding"/>
    <property type="evidence" value="ECO:0007669"/>
    <property type="project" value="InterPro"/>
</dbReference>
<feature type="compositionally biased region" description="Polar residues" evidence="7">
    <location>
        <begin position="195"/>
        <end position="211"/>
    </location>
</feature>
<dbReference type="Proteomes" id="UP000242525">
    <property type="component" value="Unassembled WGS sequence"/>
</dbReference>
<feature type="compositionally biased region" description="Low complexity" evidence="7">
    <location>
        <begin position="181"/>
        <end position="194"/>
    </location>
</feature>
<feature type="compositionally biased region" description="Polar residues" evidence="7">
    <location>
        <begin position="119"/>
        <end position="148"/>
    </location>
</feature>
<name>A0A0J9YHN8_GEOCN</name>
<dbReference type="EMBL" id="CCBN010000001">
    <property type="protein sequence ID" value="CDO51497.1"/>
    <property type="molecule type" value="Genomic_DNA"/>
</dbReference>
<evidence type="ECO:0000256" key="7">
    <source>
        <dbReference type="SAM" id="MobiDB-lite"/>
    </source>
</evidence>
<keyword evidence="6" id="KW-0539">Nucleus</keyword>
<feature type="compositionally biased region" description="Polar residues" evidence="7">
    <location>
        <begin position="158"/>
        <end position="167"/>
    </location>
</feature>
<keyword evidence="3" id="KW-0805">Transcription regulation</keyword>
<evidence type="ECO:0000256" key="1">
    <source>
        <dbReference type="ARBA" id="ARBA00022723"/>
    </source>
</evidence>
<dbReference type="GO" id="GO:0006351">
    <property type="term" value="P:DNA-templated transcription"/>
    <property type="evidence" value="ECO:0007669"/>
    <property type="project" value="InterPro"/>
</dbReference>
<evidence type="ECO:0000313" key="10">
    <source>
        <dbReference type="Proteomes" id="UP000242525"/>
    </source>
</evidence>
<dbReference type="OrthoDB" id="5426978at2759"/>
<accession>A0A0J9YHN8</accession>
<dbReference type="Pfam" id="PF04082">
    <property type="entry name" value="Fungal_trans"/>
    <property type="match status" value="1"/>
</dbReference>
<feature type="domain" description="Xylanolytic transcriptional activator regulatory" evidence="8">
    <location>
        <begin position="245"/>
        <end position="406"/>
    </location>
</feature>
<keyword evidence="4" id="KW-0238">DNA-binding</keyword>
<reference evidence="9" key="1">
    <citation type="submission" date="2014-03" db="EMBL/GenBank/DDBJ databases">
        <authorList>
            <person name="Casaregola S."/>
        </authorList>
    </citation>
    <scope>NUCLEOTIDE SEQUENCE [LARGE SCALE GENOMIC DNA]</scope>
    <source>
        <strain evidence="9">CLIB 918</strain>
    </source>
</reference>
<evidence type="ECO:0000313" key="9">
    <source>
        <dbReference type="EMBL" id="CDO51497.1"/>
    </source>
</evidence>
<feature type="region of interest" description="Disordered" evidence="7">
    <location>
        <begin position="38"/>
        <end position="61"/>
    </location>
</feature>
<dbReference type="GO" id="GO:0003677">
    <property type="term" value="F:DNA binding"/>
    <property type="evidence" value="ECO:0007669"/>
    <property type="project" value="UniProtKB-KW"/>
</dbReference>
<evidence type="ECO:0000256" key="5">
    <source>
        <dbReference type="ARBA" id="ARBA00023163"/>
    </source>
</evidence>
<proteinExistence type="predicted"/>
<dbReference type="PANTHER" id="PTHR31668">
    <property type="entry name" value="GLUCOSE TRANSPORT TRANSCRIPTION REGULATOR RGT1-RELATED-RELATED"/>
    <property type="match status" value="1"/>
</dbReference>
<gene>
    <name evidence="9" type="ORF">BN980_GECA01s07149g</name>
</gene>
<keyword evidence="2" id="KW-0862">Zinc</keyword>
<dbReference type="AlphaFoldDB" id="A0A0J9YHN8"/>
<dbReference type="PANTHER" id="PTHR31668:SF26">
    <property type="entry name" value="GLUCOSE TRANSPORT TRANSCRIPTION REGULATOR RGT1-RELATED"/>
    <property type="match status" value="1"/>
</dbReference>
<protein>
    <recommendedName>
        <fullName evidence="8">Xylanolytic transcriptional activator regulatory domain-containing protein</fullName>
    </recommendedName>
</protein>
<keyword evidence="10" id="KW-1185">Reference proteome</keyword>
<evidence type="ECO:0000256" key="2">
    <source>
        <dbReference type="ARBA" id="ARBA00022833"/>
    </source>
</evidence>
<sequence>MLTHLFQIRCDANPDEGISICSSCKRTGEKCSFCRVPMKRGPSKGQRRESTGSAARAGAGPRKKLLMMPLLRKRAFSTTNAVPILPTFSQSFSPAPRHTHAPFDNQNKLPSITFLTQQQPFPTNTASSNHHTSPQMPRIFTTNQLNNPLPSPDELRSGYSSRSNSVPSYLPSEAPKKLRQSSFSSTSSSDTVTSPQLSPRSSATISAPFNSSPHDSIGFNGSNVNSITSGTAGLALDAHWQNRQIDTYYQIIHPTLPLLPNSKVSLRQFLLRSNATETQQEQQQHLAAAVLAGINGLAVRHTDPKAAAAHCRQLLSAVLDLGQACGGLVSERLTPVAQSLYLVCLVCLFLFTDESMWLSSAVSVAYSMKLHLSYPAADGALDEETRMGRRRLFLVLVVLDTMNSSTKALPQLVPNEYVRFDEATDASCFPSPVGIQLVKLCLALRASSSGNVSRTELDRVKADIEGLWDTNPVLKALYYSVLMTHATNPKSGNSGNQLPHIVTSLTSLMVSPLISVSPLMLFFFMFVVNGAEHLPPTSPYTIRAVEYLESHVALLGPSASEALRARIAAMAKHRRDLTTTPQKDHKPLQPELPLHTDSPAGRRIQFNAIRDAGLDDLATVASVEKVYT</sequence>
<dbReference type="InterPro" id="IPR050797">
    <property type="entry name" value="Carb_Metab_Trans_Reg"/>
</dbReference>
<organism evidence="9 10">
    <name type="scientific">Geotrichum candidum</name>
    <name type="common">Oospora lactis</name>
    <name type="synonym">Dipodascus geotrichum</name>
    <dbReference type="NCBI Taxonomy" id="1173061"/>
    <lineage>
        <taxon>Eukaryota</taxon>
        <taxon>Fungi</taxon>
        <taxon>Dikarya</taxon>
        <taxon>Ascomycota</taxon>
        <taxon>Saccharomycotina</taxon>
        <taxon>Dipodascomycetes</taxon>
        <taxon>Dipodascales</taxon>
        <taxon>Dipodascaceae</taxon>
        <taxon>Geotrichum</taxon>
    </lineage>
</organism>
<dbReference type="CDD" id="cd12148">
    <property type="entry name" value="fungal_TF_MHR"/>
    <property type="match status" value="1"/>
</dbReference>
<evidence type="ECO:0000256" key="3">
    <source>
        <dbReference type="ARBA" id="ARBA00023015"/>
    </source>
</evidence>
<feature type="region of interest" description="Disordered" evidence="7">
    <location>
        <begin position="573"/>
        <end position="599"/>
    </location>
</feature>